<comment type="function">
    <text evidence="12">The phosphoenolpyruvate-dependent sugar phosphotransferase system (sugar PTS), a major carbohydrate active transport system, catalyzes the phosphorylation of incoming sugar substrates concomitantly with their translocation across the cell membrane. This system is involved in sucrose transport.</text>
</comment>
<keyword evidence="3" id="KW-1003">Cell membrane</keyword>
<dbReference type="PANTHER" id="PTHR30175">
    <property type="entry name" value="PHOSPHOTRANSFERASE SYSTEM TRANSPORT PROTEIN"/>
    <property type="match status" value="1"/>
</dbReference>
<dbReference type="InterPro" id="IPR004719">
    <property type="entry name" value="PTS_maltose/Glc_sub_IIC"/>
</dbReference>
<evidence type="ECO:0000256" key="7">
    <source>
        <dbReference type="ARBA" id="ARBA00022692"/>
    </source>
</evidence>
<dbReference type="Pfam" id="PF02378">
    <property type="entry name" value="PTS_EIIC"/>
    <property type="match status" value="1"/>
</dbReference>
<sequence>MTRNVAEQLLRYLGGKENISALAHCATRLRLVVNDRSLVDFEEIDKIDLVKGQFEISGQLQIILGTGIVNTVYAEMAALTDIREMSTKEVSQAGVKKQNVVQQAVKTLSDIFVPIIPAIVAGGLLMGVYNLLTAKGLIIDGMSIIEAYPGIEQLASLINTFANAPFVFLPVLLAFSATSRFGGNAYLGAALGMLMVHPDLLNGWGFAGASLNDKIPVWHILGFDIQKVGYQGSVLPVLVSAYILAKTEINLRKVIPSILDNLLTPLLSIFITGIITFSCVGPLTRDIGFFIGDGLNWLYETAGIIGGGVFGFIYAPFVITGMHHSFIAIETQLLSNIATTGGSFIFPVAAMSNIAQGASCLTFSWLSRDKKVTGMGIPAGISAMLGITEPAMFGVNLKNKYPFIAAICASAIGCMYVTAFHVKAQAMGAAGIPGIISIRPESVSFYMIGMLITAGSACGFTYILRKREMRKLRLSQAN</sequence>
<dbReference type="EC" id="2.7.1.211" evidence="11"/>
<keyword evidence="2" id="KW-0813">Transport</keyword>
<evidence type="ECO:0000256" key="8">
    <source>
        <dbReference type="ARBA" id="ARBA00022777"/>
    </source>
</evidence>
<evidence type="ECO:0000256" key="2">
    <source>
        <dbReference type="ARBA" id="ARBA00022448"/>
    </source>
</evidence>
<feature type="domain" description="PTS EIIB type-1" evidence="16">
    <location>
        <begin position="3"/>
        <end position="86"/>
    </location>
</feature>
<dbReference type="GO" id="GO:0005886">
    <property type="term" value="C:plasma membrane"/>
    <property type="evidence" value="ECO:0007669"/>
    <property type="project" value="UniProtKB-SubCell"/>
</dbReference>
<feature type="transmembrane region" description="Helical" evidence="15">
    <location>
        <begin position="187"/>
        <end position="208"/>
    </location>
</feature>
<evidence type="ECO:0000256" key="13">
    <source>
        <dbReference type="ARBA" id="ARBA00048931"/>
    </source>
</evidence>
<dbReference type="PANTHER" id="PTHR30175:SF4">
    <property type="entry name" value="PTS SYSTEM TREHALOSE-SPECIFIC EIIBC COMPONENT"/>
    <property type="match status" value="1"/>
</dbReference>
<keyword evidence="6" id="KW-0598">Phosphotransferase system</keyword>
<evidence type="ECO:0000256" key="1">
    <source>
        <dbReference type="ARBA" id="ARBA00004429"/>
    </source>
</evidence>
<feature type="transmembrane region" description="Helical" evidence="15">
    <location>
        <begin position="266"/>
        <end position="285"/>
    </location>
</feature>
<feature type="transmembrane region" description="Helical" evidence="15">
    <location>
        <begin position="154"/>
        <end position="175"/>
    </location>
</feature>
<evidence type="ECO:0000256" key="5">
    <source>
        <dbReference type="ARBA" id="ARBA00022679"/>
    </source>
</evidence>
<dbReference type="AlphaFoldDB" id="A0A1Y6IZ13"/>
<feature type="active site" description="Phosphocysteine intermediate; for EIIB activity" evidence="14">
    <location>
        <position position="25"/>
    </location>
</feature>
<dbReference type="InterPro" id="IPR013013">
    <property type="entry name" value="PTS_EIIC_1"/>
</dbReference>
<keyword evidence="10 15" id="KW-0472">Membrane</keyword>
<dbReference type="FunFam" id="3.30.1360.60:FF:000001">
    <property type="entry name" value="PTS system glucose-specific IIBC component PtsG"/>
    <property type="match status" value="1"/>
</dbReference>
<evidence type="ECO:0000256" key="14">
    <source>
        <dbReference type="PROSITE-ProRule" id="PRU00421"/>
    </source>
</evidence>
<dbReference type="InterPro" id="IPR018113">
    <property type="entry name" value="PTrfase_EIIB_Cys"/>
</dbReference>
<dbReference type="GO" id="GO:0008982">
    <property type="term" value="F:protein-N(PI)-phosphohistidine-sugar phosphotransferase activity"/>
    <property type="evidence" value="ECO:0007669"/>
    <property type="project" value="InterPro"/>
</dbReference>
<feature type="transmembrane region" description="Helical" evidence="15">
    <location>
        <begin position="297"/>
        <end position="321"/>
    </location>
</feature>
<dbReference type="RefSeq" id="WP_087482890.1">
    <property type="nucleotide sequence ID" value="NZ_AP024884.1"/>
</dbReference>
<dbReference type="Pfam" id="PF00367">
    <property type="entry name" value="PTS_EIIB"/>
    <property type="match status" value="1"/>
</dbReference>
<dbReference type="PROSITE" id="PS01035">
    <property type="entry name" value="PTS_EIIB_TYPE_1_CYS"/>
    <property type="match status" value="1"/>
</dbReference>
<dbReference type="PROSITE" id="PS51103">
    <property type="entry name" value="PTS_EIIC_TYPE_1"/>
    <property type="match status" value="1"/>
</dbReference>
<dbReference type="NCBIfam" id="TIGR00852">
    <property type="entry name" value="pts-Glc"/>
    <property type="match status" value="1"/>
</dbReference>
<dbReference type="GO" id="GO:0016301">
    <property type="term" value="F:kinase activity"/>
    <property type="evidence" value="ECO:0007669"/>
    <property type="project" value="UniProtKB-KW"/>
</dbReference>
<dbReference type="InterPro" id="IPR036878">
    <property type="entry name" value="Glu_permease_IIB"/>
</dbReference>
<feature type="transmembrane region" description="Helical" evidence="15">
    <location>
        <begin position="111"/>
        <end position="134"/>
    </location>
</feature>
<feature type="domain" description="PTS EIIC type-1" evidence="17">
    <location>
        <begin position="119"/>
        <end position="476"/>
    </location>
</feature>
<comment type="subcellular location">
    <subcellularLocation>
        <location evidence="1">Cell inner membrane</location>
        <topology evidence="1">Multi-pass membrane protein</topology>
    </subcellularLocation>
</comment>
<dbReference type="NCBIfam" id="TIGR00826">
    <property type="entry name" value="EIIB_glc"/>
    <property type="match status" value="1"/>
</dbReference>
<evidence type="ECO:0000256" key="9">
    <source>
        <dbReference type="ARBA" id="ARBA00022989"/>
    </source>
</evidence>
<accession>A0A1Y6IZ13</accession>
<keyword evidence="8" id="KW-0418">Kinase</keyword>
<dbReference type="PROSITE" id="PS51098">
    <property type="entry name" value="PTS_EIIB_TYPE_1"/>
    <property type="match status" value="1"/>
</dbReference>
<dbReference type="GO" id="GO:0090589">
    <property type="term" value="F:protein-phosphocysteine-trehalose phosphotransferase system transporter activity"/>
    <property type="evidence" value="ECO:0007669"/>
    <property type="project" value="TreeGrafter"/>
</dbReference>
<dbReference type="InterPro" id="IPR050558">
    <property type="entry name" value="PTS_Sugar-Specific_Components"/>
</dbReference>
<organism evidence="18 19">
    <name type="scientific">Vibrio mangrovi</name>
    <dbReference type="NCBI Taxonomy" id="474394"/>
    <lineage>
        <taxon>Bacteria</taxon>
        <taxon>Pseudomonadati</taxon>
        <taxon>Pseudomonadota</taxon>
        <taxon>Gammaproteobacteria</taxon>
        <taxon>Vibrionales</taxon>
        <taxon>Vibrionaceae</taxon>
        <taxon>Vibrio</taxon>
    </lineage>
</organism>
<dbReference type="SUPFAM" id="SSF55604">
    <property type="entry name" value="Glucose permease domain IIB"/>
    <property type="match status" value="1"/>
</dbReference>
<dbReference type="CDD" id="cd00212">
    <property type="entry name" value="PTS_IIB_glc"/>
    <property type="match status" value="1"/>
</dbReference>
<feature type="transmembrane region" description="Helical" evidence="15">
    <location>
        <begin position="375"/>
        <end position="395"/>
    </location>
</feature>
<reference evidence="18 19" key="1">
    <citation type="submission" date="2017-05" db="EMBL/GenBank/DDBJ databases">
        <authorList>
            <person name="Song R."/>
            <person name="Chenine A.L."/>
            <person name="Ruprecht R.M."/>
        </authorList>
    </citation>
    <scope>NUCLEOTIDE SEQUENCE [LARGE SCALE GENOMIC DNA]</scope>
    <source>
        <strain evidence="18 19">CECT 7927</strain>
    </source>
</reference>
<feature type="transmembrane region" description="Helical" evidence="15">
    <location>
        <begin position="333"/>
        <end position="355"/>
    </location>
</feature>
<evidence type="ECO:0000256" key="4">
    <source>
        <dbReference type="ARBA" id="ARBA00022597"/>
    </source>
</evidence>
<dbReference type="GO" id="GO:0009401">
    <property type="term" value="P:phosphoenolpyruvate-dependent sugar phosphotransferase system"/>
    <property type="evidence" value="ECO:0007669"/>
    <property type="project" value="UniProtKB-KW"/>
</dbReference>
<proteinExistence type="predicted"/>
<name>A0A1Y6IZ13_9VIBR</name>
<evidence type="ECO:0000259" key="17">
    <source>
        <dbReference type="PROSITE" id="PS51103"/>
    </source>
</evidence>
<feature type="transmembrane region" description="Helical" evidence="15">
    <location>
        <begin position="443"/>
        <end position="464"/>
    </location>
</feature>
<dbReference type="GO" id="GO:0015771">
    <property type="term" value="P:trehalose transport"/>
    <property type="evidence" value="ECO:0007669"/>
    <property type="project" value="TreeGrafter"/>
</dbReference>
<evidence type="ECO:0000256" key="10">
    <source>
        <dbReference type="ARBA" id="ARBA00023136"/>
    </source>
</evidence>
<dbReference type="EMBL" id="FXXI01000014">
    <property type="protein sequence ID" value="SMS02887.1"/>
    <property type="molecule type" value="Genomic_DNA"/>
</dbReference>
<dbReference type="NCBIfam" id="TIGR01996">
    <property type="entry name" value="PTS-II-BC-sucr"/>
    <property type="match status" value="1"/>
</dbReference>
<evidence type="ECO:0000313" key="18">
    <source>
        <dbReference type="EMBL" id="SMS02887.1"/>
    </source>
</evidence>
<dbReference type="OrthoDB" id="92465at2"/>
<dbReference type="InterPro" id="IPR001996">
    <property type="entry name" value="PTS_IIB_1"/>
</dbReference>
<evidence type="ECO:0000256" key="11">
    <source>
        <dbReference type="ARBA" id="ARBA00044053"/>
    </source>
</evidence>
<gene>
    <name evidence="18" type="primary">sacX_3</name>
    <name evidence="18" type="ORF">VIM7927_04229</name>
</gene>
<dbReference type="InterPro" id="IPR010973">
    <property type="entry name" value="PTS_IIBC_sucr"/>
</dbReference>
<keyword evidence="7 15" id="KW-0812">Transmembrane</keyword>
<evidence type="ECO:0000313" key="19">
    <source>
        <dbReference type="Proteomes" id="UP000196125"/>
    </source>
</evidence>
<evidence type="ECO:0000256" key="15">
    <source>
        <dbReference type="SAM" id="Phobius"/>
    </source>
</evidence>
<feature type="transmembrane region" description="Helical" evidence="15">
    <location>
        <begin position="228"/>
        <end position="245"/>
    </location>
</feature>
<protein>
    <recommendedName>
        <fullName evidence="11">protein-N(pi)-phosphohistidine--sucrose phosphotransferase</fullName>
        <ecNumber evidence="11">2.7.1.211</ecNumber>
    </recommendedName>
</protein>
<evidence type="ECO:0000256" key="3">
    <source>
        <dbReference type="ARBA" id="ARBA00022475"/>
    </source>
</evidence>
<dbReference type="Proteomes" id="UP000196125">
    <property type="component" value="Unassembled WGS sequence"/>
</dbReference>
<dbReference type="Gene3D" id="3.30.1360.60">
    <property type="entry name" value="Glucose permease domain IIB"/>
    <property type="match status" value="1"/>
</dbReference>
<dbReference type="InterPro" id="IPR003352">
    <property type="entry name" value="PTS_EIIC"/>
</dbReference>
<comment type="catalytic activity">
    <reaction evidence="13">
        <text>N(pros)-phospho-L-histidyl-[protein](out) + sucrose = sucrose 6(G)-phosphate(in) + L-histidyl-[protein]</text>
        <dbReference type="Rhea" id="RHEA:49236"/>
        <dbReference type="Rhea" id="RHEA-COMP:9745"/>
        <dbReference type="Rhea" id="RHEA-COMP:9746"/>
        <dbReference type="ChEBI" id="CHEBI:17992"/>
        <dbReference type="ChEBI" id="CHEBI:29979"/>
        <dbReference type="ChEBI" id="CHEBI:64837"/>
        <dbReference type="ChEBI" id="CHEBI:91002"/>
        <dbReference type="EC" id="2.7.1.211"/>
    </reaction>
</comment>
<feature type="transmembrane region" description="Helical" evidence="15">
    <location>
        <begin position="402"/>
        <end position="423"/>
    </location>
</feature>
<keyword evidence="5" id="KW-0808">Transferase</keyword>
<keyword evidence="4" id="KW-0762">Sugar transport</keyword>
<evidence type="ECO:0000256" key="12">
    <source>
        <dbReference type="ARBA" id="ARBA00045139"/>
    </source>
</evidence>
<evidence type="ECO:0000256" key="6">
    <source>
        <dbReference type="ARBA" id="ARBA00022683"/>
    </source>
</evidence>
<evidence type="ECO:0000259" key="16">
    <source>
        <dbReference type="PROSITE" id="PS51098"/>
    </source>
</evidence>
<keyword evidence="9 15" id="KW-1133">Transmembrane helix</keyword>